<evidence type="ECO:0000256" key="1">
    <source>
        <dbReference type="ARBA" id="ARBA00022741"/>
    </source>
</evidence>
<dbReference type="EC" id="6.3.4.18" evidence="4 5"/>
<comment type="pathway">
    <text evidence="4 5">Purine metabolism; IMP biosynthesis via de novo pathway; 5-amino-1-(5-phospho-D-ribosyl)imidazole-4-carboxylate from 5-amino-1-(5-phospho-D-ribosyl)imidazole (N5-CAIR route): step 1/2.</text>
</comment>
<dbReference type="Gene3D" id="3.30.470.20">
    <property type="entry name" value="ATP-grasp fold, B domain"/>
    <property type="match status" value="1"/>
</dbReference>
<comment type="catalytic activity">
    <reaction evidence="4 5">
        <text>5-amino-1-(5-phospho-beta-D-ribosyl)imidazole + hydrogencarbonate + ATP = 5-carboxyamino-1-(5-phospho-D-ribosyl)imidazole + ADP + phosphate + 2 H(+)</text>
        <dbReference type="Rhea" id="RHEA:19317"/>
        <dbReference type="ChEBI" id="CHEBI:15378"/>
        <dbReference type="ChEBI" id="CHEBI:17544"/>
        <dbReference type="ChEBI" id="CHEBI:30616"/>
        <dbReference type="ChEBI" id="CHEBI:43474"/>
        <dbReference type="ChEBI" id="CHEBI:58730"/>
        <dbReference type="ChEBI" id="CHEBI:137981"/>
        <dbReference type="ChEBI" id="CHEBI:456216"/>
        <dbReference type="EC" id="6.3.4.18"/>
    </reaction>
</comment>
<dbReference type="GO" id="GO:0046872">
    <property type="term" value="F:metal ion binding"/>
    <property type="evidence" value="ECO:0007669"/>
    <property type="project" value="InterPro"/>
</dbReference>
<dbReference type="Pfam" id="PF22660">
    <property type="entry name" value="RS_preATP-grasp-like"/>
    <property type="match status" value="1"/>
</dbReference>
<dbReference type="SUPFAM" id="SSF56059">
    <property type="entry name" value="Glutathione synthetase ATP-binding domain-like"/>
    <property type="match status" value="1"/>
</dbReference>
<evidence type="ECO:0000256" key="5">
    <source>
        <dbReference type="RuleBase" id="RU361200"/>
    </source>
</evidence>
<protein>
    <recommendedName>
        <fullName evidence="4 5">N5-carboxyaminoimidazole ribonucleotide synthase</fullName>
        <shortName evidence="4 5">N5-CAIR synthase</shortName>
        <ecNumber evidence="4 5">6.3.4.18</ecNumber>
    </recommendedName>
    <alternativeName>
        <fullName evidence="4 5">5-(carboxyamino)imidazole ribonucleotide synthetase</fullName>
    </alternativeName>
</protein>
<feature type="binding site" evidence="4">
    <location>
        <begin position="266"/>
        <end position="267"/>
    </location>
    <ligand>
        <name>ATP</name>
        <dbReference type="ChEBI" id="CHEBI:30616"/>
    </ligand>
</feature>
<dbReference type="GO" id="GO:0004638">
    <property type="term" value="F:phosphoribosylaminoimidazole carboxylase activity"/>
    <property type="evidence" value="ECO:0007669"/>
    <property type="project" value="InterPro"/>
</dbReference>
<organism evidence="7 8">
    <name type="scientific">Croceicoccus pelagius</name>
    <dbReference type="NCBI Taxonomy" id="1703341"/>
    <lineage>
        <taxon>Bacteria</taxon>
        <taxon>Pseudomonadati</taxon>
        <taxon>Pseudomonadota</taxon>
        <taxon>Alphaproteobacteria</taxon>
        <taxon>Sphingomonadales</taxon>
        <taxon>Erythrobacteraceae</taxon>
        <taxon>Croceicoccus</taxon>
    </lineage>
</organism>
<comment type="subunit">
    <text evidence="4 5">Homodimer.</text>
</comment>
<reference evidence="7 8" key="1">
    <citation type="journal article" date="2014" name="Int. J. Syst. Evol. Microbiol.">
        <title>Complete genome sequence of Corynebacterium casei LMG S-19264T (=DSM 44701T), isolated from a smear-ripened cheese.</title>
        <authorList>
            <consortium name="US DOE Joint Genome Institute (JGI-PGF)"/>
            <person name="Walter F."/>
            <person name="Albersmeier A."/>
            <person name="Kalinowski J."/>
            <person name="Ruckert C."/>
        </authorList>
    </citation>
    <scope>NUCLEOTIDE SEQUENCE [LARGE SCALE GENOMIC DNA]</scope>
    <source>
        <strain evidence="7 8">CGMCC 1.15358</strain>
    </source>
</reference>
<dbReference type="SUPFAM" id="SSF51246">
    <property type="entry name" value="Rudiment single hybrid motif"/>
    <property type="match status" value="1"/>
</dbReference>
<sequence>MSDLPVIPPGSTIGILGGGQLGRMLAMAAAQLGYRCHIYAPEDHCVAAEVSAAFTQASYEDEAALAAFAADCDVVTYEFENVPVAPLAALGDVPLRAPARALEIAQDRLAEKDFVSELGGSPAPYFTLEDEAGLCAAIEKIGTPGILKTRRDGYDGKGQWRIKRPSDADELTVPPLPLIYEGFVKFEAEFSVILVRALDGHIRFWDSAQNDHSGGILSRSTIPASDTVLAQVPEARKLAAKVAQALDYVGALTLEFFATADGPVFNEMAPRVHNSGHWTIEGATTSQFENHIRAICGLPLGDCGLRVPGAVMDNLIGTTAEECLPVLDDPSAHLHLYGKGEAREGRKMGHVTRLILHEGTE</sequence>
<dbReference type="InterPro" id="IPR011054">
    <property type="entry name" value="Rudment_hybrid_motif"/>
</dbReference>
<keyword evidence="1 4" id="KW-0547">Nucleotide-binding</keyword>
<dbReference type="GO" id="GO:0005524">
    <property type="term" value="F:ATP binding"/>
    <property type="evidence" value="ECO:0007669"/>
    <property type="project" value="UniProtKB-UniRule"/>
</dbReference>
<dbReference type="Gene3D" id="3.40.50.20">
    <property type="match status" value="1"/>
</dbReference>
<feature type="binding site" evidence="4">
    <location>
        <position position="189"/>
    </location>
    <ligand>
        <name>ATP</name>
        <dbReference type="ChEBI" id="CHEBI:30616"/>
    </ligand>
</feature>
<feature type="binding site" evidence="4">
    <location>
        <begin position="153"/>
        <end position="159"/>
    </location>
    <ligand>
        <name>ATP</name>
        <dbReference type="ChEBI" id="CHEBI:30616"/>
    </ligand>
</feature>
<dbReference type="GO" id="GO:0005829">
    <property type="term" value="C:cytosol"/>
    <property type="evidence" value="ECO:0007669"/>
    <property type="project" value="TreeGrafter"/>
</dbReference>
<proteinExistence type="inferred from homology"/>
<evidence type="ECO:0000256" key="2">
    <source>
        <dbReference type="ARBA" id="ARBA00022755"/>
    </source>
</evidence>
<dbReference type="InterPro" id="IPR054350">
    <property type="entry name" value="PurT/PurK_preATP-grasp"/>
</dbReference>
<dbReference type="InterPro" id="IPR013815">
    <property type="entry name" value="ATP_grasp_subdomain_1"/>
</dbReference>
<dbReference type="InterPro" id="IPR005875">
    <property type="entry name" value="PurK"/>
</dbReference>
<evidence type="ECO:0000313" key="7">
    <source>
        <dbReference type="EMBL" id="GGD40936.1"/>
    </source>
</evidence>
<dbReference type="Gene3D" id="3.30.1490.20">
    <property type="entry name" value="ATP-grasp fold, A domain"/>
    <property type="match status" value="1"/>
</dbReference>
<evidence type="ECO:0000259" key="6">
    <source>
        <dbReference type="PROSITE" id="PS50975"/>
    </source>
</evidence>
<dbReference type="InterPro" id="IPR011761">
    <property type="entry name" value="ATP-grasp"/>
</dbReference>
<name>A0A917DIP9_9SPHN</name>
<dbReference type="Pfam" id="PF17769">
    <property type="entry name" value="PurK_C"/>
    <property type="match status" value="1"/>
</dbReference>
<accession>A0A917DIP9</accession>
<feature type="binding site" evidence="4">
    <location>
        <position position="108"/>
    </location>
    <ligand>
        <name>ATP</name>
        <dbReference type="ChEBI" id="CHEBI:30616"/>
    </ligand>
</feature>
<gene>
    <name evidence="4 5 7" type="primary">purK</name>
    <name evidence="7" type="ORF">GCM10010989_13770</name>
</gene>
<dbReference type="RefSeq" id="WP_066766772.1">
    <property type="nucleotide sequence ID" value="NZ_BMIO01000004.1"/>
</dbReference>
<dbReference type="PROSITE" id="PS50975">
    <property type="entry name" value="ATP_GRASP"/>
    <property type="match status" value="1"/>
</dbReference>
<keyword evidence="2 4" id="KW-0658">Purine biosynthesis</keyword>
<dbReference type="GO" id="GO:0034028">
    <property type="term" value="F:5-(carboxyamino)imidazole ribonucleotide synthase activity"/>
    <property type="evidence" value="ECO:0007669"/>
    <property type="project" value="UniProtKB-UniRule"/>
</dbReference>
<dbReference type="AlphaFoldDB" id="A0A917DIP9"/>
<dbReference type="PANTHER" id="PTHR11609:SF5">
    <property type="entry name" value="PHOSPHORIBOSYLAMINOIMIDAZOLE CARBOXYLASE"/>
    <property type="match status" value="1"/>
</dbReference>
<dbReference type="InterPro" id="IPR016185">
    <property type="entry name" value="PreATP-grasp_dom_sf"/>
</dbReference>
<keyword evidence="4 5" id="KW-0436">Ligase</keyword>
<evidence type="ECO:0000313" key="8">
    <source>
        <dbReference type="Proteomes" id="UP000598997"/>
    </source>
</evidence>
<feature type="binding site" evidence="4">
    <location>
        <position position="212"/>
    </location>
    <ligand>
        <name>ATP</name>
        <dbReference type="ChEBI" id="CHEBI:30616"/>
    </ligand>
</feature>
<dbReference type="InterPro" id="IPR003135">
    <property type="entry name" value="ATP-grasp_carboxylate-amine"/>
</dbReference>
<dbReference type="Pfam" id="PF02222">
    <property type="entry name" value="ATP-grasp"/>
    <property type="match status" value="1"/>
</dbReference>
<dbReference type="OrthoDB" id="9804625at2"/>
<dbReference type="Proteomes" id="UP000598997">
    <property type="component" value="Unassembled WGS sequence"/>
</dbReference>
<feature type="binding site" evidence="4">
    <location>
        <begin position="181"/>
        <end position="184"/>
    </location>
    <ligand>
        <name>ATP</name>
        <dbReference type="ChEBI" id="CHEBI:30616"/>
    </ligand>
</feature>
<dbReference type="GO" id="GO:0006189">
    <property type="term" value="P:'de novo' IMP biosynthetic process"/>
    <property type="evidence" value="ECO:0007669"/>
    <property type="project" value="UniProtKB-UniRule"/>
</dbReference>
<comment type="function">
    <text evidence="4">Catalyzes the ATP-dependent conversion of 5-aminoimidazole ribonucleotide (AIR) and HCO(3)(-) to N5-carboxyaminoimidazole ribonucleotide (N5-CAIR).</text>
</comment>
<feature type="binding site" evidence="4">
    <location>
        <position position="148"/>
    </location>
    <ligand>
        <name>ATP</name>
        <dbReference type="ChEBI" id="CHEBI:30616"/>
    </ligand>
</feature>
<dbReference type="PANTHER" id="PTHR11609">
    <property type="entry name" value="PURINE BIOSYNTHESIS PROTEIN 6/7, PUR6/7"/>
    <property type="match status" value="1"/>
</dbReference>
<comment type="similarity">
    <text evidence="4 5">Belongs to the PurK/PurT family.</text>
</comment>
<evidence type="ECO:0000256" key="4">
    <source>
        <dbReference type="HAMAP-Rule" id="MF_01928"/>
    </source>
</evidence>
<comment type="caution">
    <text evidence="7">The sequence shown here is derived from an EMBL/GenBank/DDBJ whole genome shotgun (WGS) entry which is preliminary data.</text>
</comment>
<dbReference type="NCBIfam" id="TIGR01161">
    <property type="entry name" value="purK"/>
    <property type="match status" value="1"/>
</dbReference>
<dbReference type="EMBL" id="BMIO01000004">
    <property type="protein sequence ID" value="GGD40936.1"/>
    <property type="molecule type" value="Genomic_DNA"/>
</dbReference>
<keyword evidence="3 4" id="KW-0067">ATP-binding</keyword>
<feature type="domain" description="ATP-grasp" evidence="6">
    <location>
        <begin position="112"/>
        <end position="296"/>
    </location>
</feature>
<evidence type="ECO:0000256" key="3">
    <source>
        <dbReference type="ARBA" id="ARBA00022840"/>
    </source>
</evidence>
<keyword evidence="8" id="KW-1185">Reference proteome</keyword>
<dbReference type="SUPFAM" id="SSF52440">
    <property type="entry name" value="PreATP-grasp domain"/>
    <property type="match status" value="1"/>
</dbReference>
<dbReference type="InterPro" id="IPR040686">
    <property type="entry name" value="PurK_C"/>
</dbReference>
<comment type="function">
    <text evidence="5">Catalyzes the ATP-dependent conversion of 5-aminoimidazole ribonucleotide (AIR) and HCO(3)- to N5-carboxyaminoimidazole ribonucleotide (N5-CAIR).</text>
</comment>
<dbReference type="HAMAP" id="MF_01928">
    <property type="entry name" value="PurK"/>
    <property type="match status" value="1"/>
</dbReference>
<dbReference type="NCBIfam" id="NF004676">
    <property type="entry name" value="PRK06019.1-2"/>
    <property type="match status" value="1"/>
</dbReference>
<dbReference type="NCBIfam" id="NF004679">
    <property type="entry name" value="PRK06019.1-5"/>
    <property type="match status" value="1"/>
</dbReference>